<evidence type="ECO:0000256" key="4">
    <source>
        <dbReference type="ARBA" id="ARBA00022801"/>
    </source>
</evidence>
<protein>
    <recommendedName>
        <fullName evidence="3">phospholipase D</fullName>
        <ecNumber evidence="3">3.1.4.4</ecNumber>
    </recommendedName>
</protein>
<dbReference type="GO" id="GO:0016042">
    <property type="term" value="P:lipid catabolic process"/>
    <property type="evidence" value="ECO:0007669"/>
    <property type="project" value="UniProtKB-KW"/>
</dbReference>
<dbReference type="InterPro" id="IPR025202">
    <property type="entry name" value="PLD-like_dom"/>
</dbReference>
<gene>
    <name evidence="8" type="ordered locus">LFE_0558</name>
</gene>
<keyword evidence="4" id="KW-0378">Hydrolase</keyword>
<name>I0ILX5_LEPFC</name>
<dbReference type="EMBL" id="AP012342">
    <property type="protein sequence ID" value="BAM06274.1"/>
    <property type="molecule type" value="Genomic_DNA"/>
</dbReference>
<comment type="catalytic activity">
    <reaction evidence="1">
        <text>a 1,2-diacyl-sn-glycero-3-phosphocholine + H2O = a 1,2-diacyl-sn-glycero-3-phosphate + choline + H(+)</text>
        <dbReference type="Rhea" id="RHEA:14445"/>
        <dbReference type="ChEBI" id="CHEBI:15354"/>
        <dbReference type="ChEBI" id="CHEBI:15377"/>
        <dbReference type="ChEBI" id="CHEBI:15378"/>
        <dbReference type="ChEBI" id="CHEBI:57643"/>
        <dbReference type="ChEBI" id="CHEBI:58608"/>
        <dbReference type="EC" id="3.1.4.4"/>
    </reaction>
</comment>
<dbReference type="PATRIC" id="fig|1162668.3.peg.656"/>
<dbReference type="Proteomes" id="UP000007382">
    <property type="component" value="Chromosome"/>
</dbReference>
<dbReference type="Gene3D" id="3.30.870.10">
    <property type="entry name" value="Endonuclease Chain A"/>
    <property type="match status" value="1"/>
</dbReference>
<dbReference type="SUPFAM" id="SSF56024">
    <property type="entry name" value="Phospholipase D/nuclease"/>
    <property type="match status" value="1"/>
</dbReference>
<keyword evidence="5" id="KW-0442">Lipid degradation</keyword>
<dbReference type="PANTHER" id="PTHR43856:SF1">
    <property type="entry name" value="MITOCHONDRIAL CARDIOLIPIN HYDROLASE"/>
    <property type="match status" value="1"/>
</dbReference>
<evidence type="ECO:0000313" key="8">
    <source>
        <dbReference type="EMBL" id="BAM06274.1"/>
    </source>
</evidence>
<dbReference type="InterPro" id="IPR001736">
    <property type="entry name" value="PLipase_D/transphosphatidylase"/>
</dbReference>
<dbReference type="eggNOG" id="COG1502">
    <property type="taxonomic scope" value="Bacteria"/>
</dbReference>
<dbReference type="RefSeq" id="WP_014448766.1">
    <property type="nucleotide sequence ID" value="NC_017094.1"/>
</dbReference>
<feature type="domain" description="PLD phosphodiesterase" evidence="7">
    <location>
        <begin position="144"/>
        <end position="171"/>
    </location>
</feature>
<dbReference type="AlphaFoldDB" id="I0ILX5"/>
<accession>I0ILX5</accession>
<reference evidence="9" key="2">
    <citation type="submission" date="2012-03" db="EMBL/GenBank/DDBJ databases">
        <title>The complete genome sequence of the pioneer microbe on fresh volcanic deposit, Leptospirillum ferrooxidans strain C2-3.</title>
        <authorList>
            <person name="Fujimura R."/>
            <person name="Sato Y."/>
            <person name="Nishizawa T."/>
            <person name="Nanba K."/>
            <person name="Oshima K."/>
            <person name="Hattori M."/>
            <person name="Kamijo T."/>
            <person name="Ohta H."/>
        </authorList>
    </citation>
    <scope>NUCLEOTIDE SEQUENCE [LARGE SCALE GENOMIC DNA]</scope>
    <source>
        <strain evidence="9">C2-3</strain>
    </source>
</reference>
<dbReference type="STRING" id="1162668.LFE_0558"/>
<comment type="similarity">
    <text evidence="2">Belongs to the phospholipase D family.</text>
</comment>
<sequence length="228" mass="25850">MRFLSSSRITAGFLVLVIPGILLAGGAQAGAWPFRGSEHFSSCSRPVTSSPESLLGEHYSPEENLESIDVDLIDHARRSIEIAMYAFTDRPIADAVIRASSRGVHVWIYRDGIQIKDRGDKSRRILSASGQSGVVQIEVKRNSSRNIMHLKAYLIDGMILRTGSANWSPPGEGAWCSRGERLHRDQQDNNLFITNDPREVRKFESTFRRIWTRETNRPWNENLSRRRS</sequence>
<dbReference type="OrthoDB" id="9814092at2"/>
<dbReference type="InterPro" id="IPR051406">
    <property type="entry name" value="PLD_domain"/>
</dbReference>
<dbReference type="GO" id="GO:0016891">
    <property type="term" value="F:RNA endonuclease activity producing 5'-phosphomonoesters, hydrolytic mechanism"/>
    <property type="evidence" value="ECO:0007669"/>
    <property type="project" value="TreeGrafter"/>
</dbReference>
<evidence type="ECO:0000256" key="3">
    <source>
        <dbReference type="ARBA" id="ARBA00012027"/>
    </source>
</evidence>
<proteinExistence type="inferred from homology"/>
<dbReference type="PANTHER" id="PTHR43856">
    <property type="entry name" value="CARDIOLIPIN HYDROLASE"/>
    <property type="match status" value="1"/>
</dbReference>
<dbReference type="GO" id="GO:0006793">
    <property type="term" value="P:phosphorus metabolic process"/>
    <property type="evidence" value="ECO:0007669"/>
    <property type="project" value="UniProtKB-ARBA"/>
</dbReference>
<dbReference type="Pfam" id="PF13091">
    <property type="entry name" value="PLDc_2"/>
    <property type="match status" value="1"/>
</dbReference>
<dbReference type="HOGENOM" id="CLU_096055_0_0_0"/>
<evidence type="ECO:0000259" key="7">
    <source>
        <dbReference type="PROSITE" id="PS50035"/>
    </source>
</evidence>
<dbReference type="GO" id="GO:0004630">
    <property type="term" value="F:phospholipase D activity"/>
    <property type="evidence" value="ECO:0007669"/>
    <property type="project" value="UniProtKB-EC"/>
</dbReference>
<keyword evidence="9" id="KW-1185">Reference proteome</keyword>
<dbReference type="EC" id="3.1.4.4" evidence="3"/>
<evidence type="ECO:0000256" key="1">
    <source>
        <dbReference type="ARBA" id="ARBA00000798"/>
    </source>
</evidence>
<keyword evidence="6" id="KW-0443">Lipid metabolism</keyword>
<dbReference type="CDD" id="cd09116">
    <property type="entry name" value="PLDc_Nuc_like"/>
    <property type="match status" value="1"/>
</dbReference>
<reference evidence="8 9" key="1">
    <citation type="journal article" date="2012" name="J. Bacteriol.">
        <title>Complete Genome Sequence of Leptospirillum ferrooxidans Strain C2-3, Isolated from a Fresh Volcanic Ash Deposit on the Island of Miyake, Japan.</title>
        <authorList>
            <person name="Fujimura R."/>
            <person name="Sato Y."/>
            <person name="Nishizawa T."/>
            <person name="Oshima K."/>
            <person name="Kim S.-W."/>
            <person name="Hattori M."/>
            <person name="Kamijo T."/>
            <person name="Ohta H."/>
        </authorList>
    </citation>
    <scope>NUCLEOTIDE SEQUENCE [LARGE SCALE GENOMIC DNA]</scope>
    <source>
        <strain evidence="8 9">C2-3</strain>
    </source>
</reference>
<organism evidence="8 9">
    <name type="scientific">Leptospirillum ferrooxidans (strain C2-3)</name>
    <dbReference type="NCBI Taxonomy" id="1162668"/>
    <lineage>
        <taxon>Bacteria</taxon>
        <taxon>Pseudomonadati</taxon>
        <taxon>Nitrospirota</taxon>
        <taxon>Nitrospiria</taxon>
        <taxon>Nitrospirales</taxon>
        <taxon>Nitrospiraceae</taxon>
        <taxon>Leptospirillum</taxon>
    </lineage>
</organism>
<dbReference type="KEGG" id="lfc:LFE_0558"/>
<evidence type="ECO:0000256" key="5">
    <source>
        <dbReference type="ARBA" id="ARBA00022963"/>
    </source>
</evidence>
<evidence type="ECO:0000256" key="2">
    <source>
        <dbReference type="ARBA" id="ARBA00008664"/>
    </source>
</evidence>
<evidence type="ECO:0000256" key="6">
    <source>
        <dbReference type="ARBA" id="ARBA00023098"/>
    </source>
</evidence>
<dbReference type="PROSITE" id="PS50035">
    <property type="entry name" value="PLD"/>
    <property type="match status" value="1"/>
</dbReference>
<evidence type="ECO:0000313" key="9">
    <source>
        <dbReference type="Proteomes" id="UP000007382"/>
    </source>
</evidence>